<reference evidence="1" key="1">
    <citation type="journal article" date="2015" name="Nature">
        <title>Complex archaea that bridge the gap between prokaryotes and eukaryotes.</title>
        <authorList>
            <person name="Spang A."/>
            <person name="Saw J.H."/>
            <person name="Jorgensen S.L."/>
            <person name="Zaremba-Niedzwiedzka K."/>
            <person name="Martijn J."/>
            <person name="Lind A.E."/>
            <person name="van Eijk R."/>
            <person name="Schleper C."/>
            <person name="Guy L."/>
            <person name="Ettema T.J."/>
        </authorList>
    </citation>
    <scope>NUCLEOTIDE SEQUENCE</scope>
</reference>
<proteinExistence type="predicted"/>
<dbReference type="InterPro" id="IPR036291">
    <property type="entry name" value="NAD(P)-bd_dom_sf"/>
</dbReference>
<protein>
    <submittedName>
        <fullName evidence="1">Uncharacterized protein</fullName>
    </submittedName>
</protein>
<accession>A0A0F8WJS7</accession>
<dbReference type="SUPFAM" id="SSF51735">
    <property type="entry name" value="NAD(P)-binding Rossmann-fold domains"/>
    <property type="match status" value="1"/>
</dbReference>
<dbReference type="EMBL" id="LAZR01064770">
    <property type="protein sequence ID" value="KKK56883.1"/>
    <property type="molecule type" value="Genomic_DNA"/>
</dbReference>
<dbReference type="Gene3D" id="3.40.50.720">
    <property type="entry name" value="NAD(P)-binding Rossmann-like Domain"/>
    <property type="match status" value="1"/>
</dbReference>
<evidence type="ECO:0000313" key="1">
    <source>
        <dbReference type="EMBL" id="KKK56883.1"/>
    </source>
</evidence>
<organism evidence="1">
    <name type="scientific">marine sediment metagenome</name>
    <dbReference type="NCBI Taxonomy" id="412755"/>
    <lineage>
        <taxon>unclassified sequences</taxon>
        <taxon>metagenomes</taxon>
        <taxon>ecological metagenomes</taxon>
    </lineage>
</organism>
<name>A0A0F8WJS7_9ZZZZ</name>
<dbReference type="AlphaFoldDB" id="A0A0F8WJS7"/>
<sequence length="165" mass="18152">MAAPPFFTIARPSYVHQEDSALRLFLAGGDPARPGKGPFDNSYTPRQKDRLAAGERFVVLPCDAADRPLSRTLVQREDVVDALAAMVGAESAVGRRFHISGPAFSHDQPCRYLAEKLDLPVERVTLADAHSFEIDYSLTTELLGWSPKFDVIAMLDAALAWRGRP</sequence>
<gene>
    <name evidence="1" type="ORF">LCGC14_3060070</name>
</gene>
<comment type="caution">
    <text evidence="1">The sequence shown here is derived from an EMBL/GenBank/DDBJ whole genome shotgun (WGS) entry which is preliminary data.</text>
</comment>